<dbReference type="RefSeq" id="WP_154769599.1">
    <property type="nucleotide sequence ID" value="NZ_WLYK01000006.1"/>
</dbReference>
<evidence type="ECO:0000313" key="3">
    <source>
        <dbReference type="EMBL" id="MTD15634.1"/>
    </source>
</evidence>
<feature type="signal peptide" evidence="2">
    <location>
        <begin position="1"/>
        <end position="23"/>
    </location>
</feature>
<gene>
    <name evidence="3" type="ORF">GIS00_17005</name>
</gene>
<name>A0A7K1FS33_9ACTN</name>
<organism evidence="3 4">
    <name type="scientific">Nakamurella alba</name>
    <dbReference type="NCBI Taxonomy" id="2665158"/>
    <lineage>
        <taxon>Bacteria</taxon>
        <taxon>Bacillati</taxon>
        <taxon>Actinomycetota</taxon>
        <taxon>Actinomycetes</taxon>
        <taxon>Nakamurellales</taxon>
        <taxon>Nakamurellaceae</taxon>
        <taxon>Nakamurella</taxon>
    </lineage>
</organism>
<evidence type="ECO:0000256" key="1">
    <source>
        <dbReference type="SAM" id="MobiDB-lite"/>
    </source>
</evidence>
<reference evidence="3 4" key="1">
    <citation type="submission" date="2019-11" db="EMBL/GenBank/DDBJ databases">
        <authorList>
            <person name="Jiang L.-Q."/>
        </authorList>
    </citation>
    <scope>NUCLEOTIDE SEQUENCE [LARGE SCALE GENOMIC DNA]</scope>
    <source>
        <strain evidence="3 4">YIM 132087</strain>
    </source>
</reference>
<comment type="caution">
    <text evidence="3">The sequence shown here is derived from an EMBL/GenBank/DDBJ whole genome shotgun (WGS) entry which is preliminary data.</text>
</comment>
<keyword evidence="2" id="KW-0732">Signal</keyword>
<feature type="chain" id="PRO_5029804216" evidence="2">
    <location>
        <begin position="24"/>
        <end position="82"/>
    </location>
</feature>
<protein>
    <submittedName>
        <fullName evidence="3">Uncharacterized protein</fullName>
    </submittedName>
</protein>
<accession>A0A7K1FS33</accession>
<dbReference type="Proteomes" id="UP000460221">
    <property type="component" value="Unassembled WGS sequence"/>
</dbReference>
<evidence type="ECO:0000256" key="2">
    <source>
        <dbReference type="SAM" id="SignalP"/>
    </source>
</evidence>
<evidence type="ECO:0000313" key="4">
    <source>
        <dbReference type="Proteomes" id="UP000460221"/>
    </source>
</evidence>
<dbReference type="AlphaFoldDB" id="A0A7K1FS33"/>
<feature type="region of interest" description="Disordered" evidence="1">
    <location>
        <begin position="21"/>
        <end position="43"/>
    </location>
</feature>
<proteinExistence type="predicted"/>
<keyword evidence="4" id="KW-1185">Reference proteome</keyword>
<sequence>MYRTLLVGIGVLLAVLAVGPAGSARTNPDVGDSSDPESDFSGSSALRFLSKEQFRTRVGEAAYEEKLARYRAVEADDSRSSE</sequence>
<dbReference type="EMBL" id="WLYK01000006">
    <property type="protein sequence ID" value="MTD15634.1"/>
    <property type="molecule type" value="Genomic_DNA"/>
</dbReference>